<gene>
    <name evidence="2" type="ORF">ILEXP_LOCUS49740</name>
</gene>
<evidence type="ECO:0000313" key="3">
    <source>
        <dbReference type="Proteomes" id="UP001642360"/>
    </source>
</evidence>
<dbReference type="EMBL" id="CAUOFW020007603">
    <property type="protein sequence ID" value="CAK9179786.1"/>
    <property type="molecule type" value="Genomic_DNA"/>
</dbReference>
<proteinExistence type="predicted"/>
<comment type="caution">
    <text evidence="2">The sequence shown here is derived from an EMBL/GenBank/DDBJ whole genome shotgun (WGS) entry which is preliminary data.</text>
</comment>
<protein>
    <submittedName>
        <fullName evidence="2">Uncharacterized protein</fullName>
    </submittedName>
</protein>
<evidence type="ECO:0000256" key="1">
    <source>
        <dbReference type="SAM" id="MobiDB-lite"/>
    </source>
</evidence>
<evidence type="ECO:0000313" key="2">
    <source>
        <dbReference type="EMBL" id="CAK9179786.1"/>
    </source>
</evidence>
<sequence>MDLVKELEDIWLGDMQSIKVLVAFTIAIDRHDDLGDEGGNNANAEIDIHNDNDDHVDIEVEDYDLNEEQTQQLHVYEVGSGSNTIANDKLDMIELELAPNGEAEIGNENDDEVDDNVYGFNSKD</sequence>
<feature type="region of interest" description="Disordered" evidence="1">
    <location>
        <begin position="101"/>
        <end position="124"/>
    </location>
</feature>
<dbReference type="Proteomes" id="UP001642360">
    <property type="component" value="Unassembled WGS sequence"/>
</dbReference>
<accession>A0ABC8UFK5</accession>
<name>A0ABC8UFK5_9AQUA</name>
<reference evidence="2 3" key="1">
    <citation type="submission" date="2024-02" db="EMBL/GenBank/DDBJ databases">
        <authorList>
            <person name="Vignale AGUSTIN F."/>
            <person name="Sosa J E."/>
            <person name="Modenutti C."/>
        </authorList>
    </citation>
    <scope>NUCLEOTIDE SEQUENCE [LARGE SCALE GENOMIC DNA]</scope>
</reference>
<dbReference type="AlphaFoldDB" id="A0ABC8UFK5"/>
<feature type="compositionally biased region" description="Acidic residues" evidence="1">
    <location>
        <begin position="105"/>
        <end position="115"/>
    </location>
</feature>
<keyword evidence="3" id="KW-1185">Reference proteome</keyword>
<organism evidence="2 3">
    <name type="scientific">Ilex paraguariensis</name>
    <name type="common">yerba mate</name>
    <dbReference type="NCBI Taxonomy" id="185542"/>
    <lineage>
        <taxon>Eukaryota</taxon>
        <taxon>Viridiplantae</taxon>
        <taxon>Streptophyta</taxon>
        <taxon>Embryophyta</taxon>
        <taxon>Tracheophyta</taxon>
        <taxon>Spermatophyta</taxon>
        <taxon>Magnoliopsida</taxon>
        <taxon>eudicotyledons</taxon>
        <taxon>Gunneridae</taxon>
        <taxon>Pentapetalae</taxon>
        <taxon>asterids</taxon>
        <taxon>campanulids</taxon>
        <taxon>Aquifoliales</taxon>
        <taxon>Aquifoliaceae</taxon>
        <taxon>Ilex</taxon>
    </lineage>
</organism>